<feature type="region of interest" description="Disordered" evidence="1">
    <location>
        <begin position="393"/>
        <end position="435"/>
    </location>
</feature>
<feature type="compositionally biased region" description="Low complexity" evidence="1">
    <location>
        <begin position="487"/>
        <end position="500"/>
    </location>
</feature>
<dbReference type="Gene3D" id="2.60.40.640">
    <property type="match status" value="1"/>
</dbReference>
<dbReference type="PANTHER" id="PTHR12507">
    <property type="entry name" value="REDUCED GROWTH PHENOTYPE 1 RGP1, YEAST -RELATED"/>
    <property type="match status" value="1"/>
</dbReference>
<dbReference type="InterPro" id="IPR014752">
    <property type="entry name" value="Arrestin-like_C"/>
</dbReference>
<dbReference type="EMBL" id="GL883006">
    <property type="protein sequence ID" value="EGG25310.1"/>
    <property type="molecule type" value="Genomic_DNA"/>
</dbReference>
<feature type="compositionally biased region" description="Low complexity" evidence="1">
    <location>
        <begin position="454"/>
        <end position="471"/>
    </location>
</feature>
<dbReference type="GeneID" id="14877016"/>
<dbReference type="InterPro" id="IPR014848">
    <property type="entry name" value="Rgp1"/>
</dbReference>
<accession>F4PHX6</accession>
<protein>
    <submittedName>
        <fullName evidence="2">E set domain-containing protein</fullName>
    </submittedName>
</protein>
<dbReference type="AlphaFoldDB" id="F4PHX6"/>
<dbReference type="Proteomes" id="UP000007797">
    <property type="component" value="Unassembled WGS sequence"/>
</dbReference>
<proteinExistence type="predicted"/>
<dbReference type="RefSeq" id="XP_004363161.1">
    <property type="nucleotide sequence ID" value="XM_004363104.1"/>
</dbReference>
<organism evidence="2 3">
    <name type="scientific">Cavenderia fasciculata</name>
    <name type="common">Slime mold</name>
    <name type="synonym">Dictyostelium fasciculatum</name>
    <dbReference type="NCBI Taxonomy" id="261658"/>
    <lineage>
        <taxon>Eukaryota</taxon>
        <taxon>Amoebozoa</taxon>
        <taxon>Evosea</taxon>
        <taxon>Eumycetozoa</taxon>
        <taxon>Dictyostelia</taxon>
        <taxon>Acytosteliales</taxon>
        <taxon>Cavenderiaceae</taxon>
        <taxon>Cavenderia</taxon>
    </lineage>
</organism>
<evidence type="ECO:0000256" key="1">
    <source>
        <dbReference type="SAM" id="MobiDB-lite"/>
    </source>
</evidence>
<feature type="compositionally biased region" description="Low complexity" evidence="1">
    <location>
        <begin position="510"/>
        <end position="533"/>
    </location>
</feature>
<dbReference type="Pfam" id="PF08737">
    <property type="entry name" value="Rgp1"/>
    <property type="match status" value="2"/>
</dbReference>
<dbReference type="STRING" id="1054147.F4PHX6"/>
<dbReference type="OrthoDB" id="1918at2759"/>
<evidence type="ECO:0000313" key="2">
    <source>
        <dbReference type="EMBL" id="EGG25310.1"/>
    </source>
</evidence>
<sequence>MTIVIECVLESAVFFPGDTLFCRVYVSNRSQLQQQLQGTSKEHSISWISAQIYGNMSVEPKYFKLNSPKQKKKNATKRIVVGGGSGMMGSSSSSSSSHIGISSATSLPNITDTGDNGRSLFASPTTILTSDLNLSSGQTKSFIYYVTLPSPLPPSFKGTSIRYSYFLSIAAQLFTHPARILTIPIRILTPASSLRQLKFKSNITNQFDYEEGSTETPQETSKGLEIISKWPVSPFKKSQYFPVPYPQTVSQYDSNNTRKSVIDLLNKCSNPVSIIISKGSEKLVTFSISRTAFKLGDTVCGAFDFSIATIPCYKILVKLECEETIEPKYQQESKIKPNRRLYGELHEYTTNIRQTHFMFHIPVEAAQEFSTKHVAVRWILRFEFVTPVKNPLKELQVPPPQLTRSNSMTTFQPTSPTKLLPRNASSQQFLDTSGSLSKANSYSDDIIAKQHSTTTTTTTTTTALATSQSSTPPHTSKNRVIAEVPSDSESNLSSDSFNEETLSSSGSVRSTPATTTTTTSSTNINHNNNGTRVNRGENNPVIGALKSIDDTSIQTVDTLRWSLPIRVLVCESPHELLHTHKNELIL</sequence>
<gene>
    <name evidence="2" type="ORF">DFA_03559</name>
</gene>
<feature type="region of interest" description="Disordered" evidence="1">
    <location>
        <begin position="454"/>
        <end position="538"/>
    </location>
</feature>
<dbReference type="KEGG" id="dfa:DFA_03559"/>
<name>F4PHX6_CACFS</name>
<keyword evidence="3" id="KW-1185">Reference proteome</keyword>
<reference evidence="3" key="1">
    <citation type="journal article" date="2011" name="Genome Res.">
        <title>Phylogeny-wide analysis of social amoeba genomes highlights ancient origins for complex intercellular communication.</title>
        <authorList>
            <person name="Heidel A.J."/>
            <person name="Lawal H.M."/>
            <person name="Felder M."/>
            <person name="Schilde C."/>
            <person name="Helps N.R."/>
            <person name="Tunggal B."/>
            <person name="Rivero F."/>
            <person name="John U."/>
            <person name="Schleicher M."/>
            <person name="Eichinger L."/>
            <person name="Platzer M."/>
            <person name="Noegel A.A."/>
            <person name="Schaap P."/>
            <person name="Gloeckner G."/>
        </authorList>
    </citation>
    <scope>NUCLEOTIDE SEQUENCE [LARGE SCALE GENOMIC DNA]</scope>
    <source>
        <strain evidence="3">SH3</strain>
    </source>
</reference>
<feature type="compositionally biased region" description="Polar residues" evidence="1">
    <location>
        <begin position="402"/>
        <end position="435"/>
    </location>
</feature>
<dbReference type="OMA" id="TIPCYKI"/>
<evidence type="ECO:0000313" key="3">
    <source>
        <dbReference type="Proteomes" id="UP000007797"/>
    </source>
</evidence>